<accession>A0A1F6CAI3</accession>
<dbReference type="Proteomes" id="UP000178606">
    <property type="component" value="Unassembled WGS sequence"/>
</dbReference>
<gene>
    <name evidence="1" type="ORF">A3F84_15105</name>
</gene>
<evidence type="ECO:0000313" key="1">
    <source>
        <dbReference type="EMBL" id="OGG46204.1"/>
    </source>
</evidence>
<evidence type="ECO:0000313" key="2">
    <source>
        <dbReference type="Proteomes" id="UP000178606"/>
    </source>
</evidence>
<proteinExistence type="predicted"/>
<dbReference type="AlphaFoldDB" id="A0A1F6CAI3"/>
<dbReference type="PANTHER" id="PTHR43405">
    <property type="entry name" value="GLYCOSYL HYDROLASE DIGH"/>
    <property type="match status" value="1"/>
</dbReference>
<evidence type="ECO:0008006" key="3">
    <source>
        <dbReference type="Google" id="ProtNLM"/>
    </source>
</evidence>
<reference evidence="1 2" key="1">
    <citation type="journal article" date="2016" name="Nat. Commun.">
        <title>Thousands of microbial genomes shed light on interconnected biogeochemical processes in an aquifer system.</title>
        <authorList>
            <person name="Anantharaman K."/>
            <person name="Brown C.T."/>
            <person name="Hug L.A."/>
            <person name="Sharon I."/>
            <person name="Castelle C.J."/>
            <person name="Probst A.J."/>
            <person name="Thomas B.C."/>
            <person name="Singh A."/>
            <person name="Wilkins M.J."/>
            <person name="Karaoz U."/>
            <person name="Brodie E.L."/>
            <person name="Williams K.H."/>
            <person name="Hubbard S.S."/>
            <person name="Banfield J.F."/>
        </authorList>
    </citation>
    <scope>NUCLEOTIDE SEQUENCE [LARGE SCALE GENOMIC DNA]</scope>
    <source>
        <strain evidence="2">RIFCSPLOWO2_12_FULL_64_10</strain>
    </source>
</reference>
<dbReference type="EMBL" id="MFKF01000334">
    <property type="protein sequence ID" value="OGG46204.1"/>
    <property type="molecule type" value="Genomic_DNA"/>
</dbReference>
<organism evidence="1 2">
    <name type="scientific">Handelsmanbacteria sp. (strain RIFCSPLOWO2_12_FULL_64_10)</name>
    <dbReference type="NCBI Taxonomy" id="1817868"/>
    <lineage>
        <taxon>Bacteria</taxon>
        <taxon>Candidatus Handelsmaniibacteriota</taxon>
    </lineage>
</organism>
<dbReference type="InterPro" id="IPR017853">
    <property type="entry name" value="GH"/>
</dbReference>
<comment type="caution">
    <text evidence="1">The sequence shown here is derived from an EMBL/GenBank/DDBJ whole genome shotgun (WGS) entry which is preliminary data.</text>
</comment>
<dbReference type="SUPFAM" id="SSF51445">
    <property type="entry name" value="(Trans)glycosidases"/>
    <property type="match status" value="1"/>
</dbReference>
<dbReference type="Gene3D" id="3.20.20.80">
    <property type="entry name" value="Glycosidases"/>
    <property type="match status" value="1"/>
</dbReference>
<dbReference type="InterPro" id="IPR052177">
    <property type="entry name" value="Divisome_Glycosyl_Hydrolase"/>
</dbReference>
<sequence>MDREDESLYFLDMTACEPGDAFSTEFEKGKWTAVEYAMAQGPGKMVFCGPDTQASPIRLKLGVKGWHHVFVGTYRNPHYPDSCLLLRLSGDAGYTRAVTEDFRPGKDLVAPEMLPKQTDLCEAYWRSADLTGQDVIFHRPAAGQMAETITNIAYLRLTPLSAAEQARAERDRTDTRRLIANYDSGQHDMWSYGTDQEMADEFQALAQSDFKMVLWGCAGSFATFYPSRVGSEMRWSFGLPGYMRLGWQAVDRYRRHGFDPLRAAVRRAHEVGVEVYAQVRMIGEQLPPNHRGYVGPGDFQMQHPEFRCLTREGHRTRHLSQAFPEVRAKYVDLFREWVEDYGADGVCIIFCRSWPYVLYEGPVVRSFQERHGVDMRGLDRFDERVLSHRAGYVTALLQETRHMLDEVGAKVGRRLGTCYVVPADRKAADAPDMGPFTGPKSHGMDVETWVREGLVDHLVVHVEGVGRPDASDRVGIFRSYAELCRGTGVQVYADLYPRRQSGDSMRVRAMACYEAGVDGLCFWDSHRRAQRLSGWAMHRVLGHREDLGAPEMERFAKGLFRVVPMTSLDGFMIQEENCLPSDG</sequence>
<name>A0A1F6CAI3_HANXR</name>
<dbReference type="PANTHER" id="PTHR43405:SF1">
    <property type="entry name" value="GLYCOSYL HYDROLASE DIGH"/>
    <property type="match status" value="1"/>
</dbReference>
<protein>
    <recommendedName>
        <fullName evidence="3">Glycosyl hydrolase-like 10 domain-containing protein</fullName>
    </recommendedName>
</protein>